<evidence type="ECO:0000256" key="11">
    <source>
        <dbReference type="PROSITE-ProRule" id="PRU01360"/>
    </source>
</evidence>
<dbReference type="EMBL" id="NCEQ01000004">
    <property type="protein sequence ID" value="OYX57777.1"/>
    <property type="molecule type" value="Genomic_DNA"/>
</dbReference>
<evidence type="ECO:0000256" key="13">
    <source>
        <dbReference type="SAM" id="SignalP"/>
    </source>
</evidence>
<comment type="caution">
    <text evidence="16">The sequence shown here is derived from an EMBL/GenBank/DDBJ whole genome shotgun (WGS) entry which is preliminary data.</text>
</comment>
<comment type="subcellular location">
    <subcellularLocation>
        <location evidence="1 11">Cell outer membrane</location>
        <topology evidence="1 11">Multi-pass membrane protein</topology>
    </subcellularLocation>
</comment>
<dbReference type="PANTHER" id="PTHR32552">
    <property type="entry name" value="FERRICHROME IRON RECEPTOR-RELATED"/>
    <property type="match status" value="1"/>
</dbReference>
<evidence type="ECO:0000256" key="8">
    <source>
        <dbReference type="ARBA" id="ARBA00023077"/>
    </source>
</evidence>
<dbReference type="InterPro" id="IPR012910">
    <property type="entry name" value="Plug_dom"/>
</dbReference>
<evidence type="ECO:0000256" key="3">
    <source>
        <dbReference type="ARBA" id="ARBA00022452"/>
    </source>
</evidence>
<accession>A0A258HME3</accession>
<evidence type="ECO:0000256" key="10">
    <source>
        <dbReference type="ARBA" id="ARBA00023237"/>
    </source>
</evidence>
<evidence type="ECO:0000256" key="12">
    <source>
        <dbReference type="RuleBase" id="RU003357"/>
    </source>
</evidence>
<dbReference type="InterPro" id="IPR039426">
    <property type="entry name" value="TonB-dep_rcpt-like"/>
</dbReference>
<name>A0A258HME3_9CAUL</name>
<protein>
    <recommendedName>
        <fullName evidence="18">TonB-dependent receptor</fullName>
    </recommendedName>
</protein>
<feature type="domain" description="TonB-dependent receptor plug" evidence="15">
    <location>
        <begin position="55"/>
        <end position="163"/>
    </location>
</feature>
<evidence type="ECO:0000256" key="5">
    <source>
        <dbReference type="ARBA" id="ARBA00022692"/>
    </source>
</evidence>
<dbReference type="PANTHER" id="PTHR32552:SF81">
    <property type="entry name" value="TONB-DEPENDENT OUTER MEMBRANE RECEPTOR"/>
    <property type="match status" value="1"/>
</dbReference>
<evidence type="ECO:0000256" key="1">
    <source>
        <dbReference type="ARBA" id="ARBA00004571"/>
    </source>
</evidence>
<evidence type="ECO:0000256" key="2">
    <source>
        <dbReference type="ARBA" id="ARBA00022448"/>
    </source>
</evidence>
<keyword evidence="6" id="KW-0408">Iron</keyword>
<evidence type="ECO:0000256" key="9">
    <source>
        <dbReference type="ARBA" id="ARBA00023136"/>
    </source>
</evidence>
<dbReference type="Gene3D" id="2.40.170.20">
    <property type="entry name" value="TonB-dependent receptor, beta-barrel domain"/>
    <property type="match status" value="1"/>
</dbReference>
<organism evidence="16 17">
    <name type="scientific">Brevundimonas subvibrioides</name>
    <dbReference type="NCBI Taxonomy" id="74313"/>
    <lineage>
        <taxon>Bacteria</taxon>
        <taxon>Pseudomonadati</taxon>
        <taxon>Pseudomonadota</taxon>
        <taxon>Alphaproteobacteria</taxon>
        <taxon>Caulobacterales</taxon>
        <taxon>Caulobacteraceae</taxon>
        <taxon>Brevundimonas</taxon>
    </lineage>
</organism>
<evidence type="ECO:0000313" key="16">
    <source>
        <dbReference type="EMBL" id="OYX57777.1"/>
    </source>
</evidence>
<evidence type="ECO:0000259" key="14">
    <source>
        <dbReference type="Pfam" id="PF00593"/>
    </source>
</evidence>
<reference evidence="16 17" key="1">
    <citation type="submission" date="2017-03" db="EMBL/GenBank/DDBJ databases">
        <title>Lifting the veil on microbial sulfur biogeochemistry in mining wastewaters.</title>
        <authorList>
            <person name="Kantor R.S."/>
            <person name="Colenbrander Nelson T."/>
            <person name="Marshall S."/>
            <person name="Bennett D."/>
            <person name="Apte S."/>
            <person name="Camacho D."/>
            <person name="Thomas B.C."/>
            <person name="Warren L.A."/>
            <person name="Banfield J.F."/>
        </authorList>
    </citation>
    <scope>NUCLEOTIDE SEQUENCE [LARGE SCALE GENOMIC DNA]</scope>
    <source>
        <strain evidence="16">32-68-21</strain>
    </source>
</reference>
<keyword evidence="5 11" id="KW-0812">Transmembrane</keyword>
<dbReference type="InterPro" id="IPR000531">
    <property type="entry name" value="Beta-barrel_TonB"/>
</dbReference>
<dbReference type="Pfam" id="PF07715">
    <property type="entry name" value="Plug"/>
    <property type="match status" value="1"/>
</dbReference>
<sequence length="742" mass="80680">MRKLTLACLASTSLTALFAVPLSAMAQTGPQTRPPETATAIEDVIVTADRRERRLQDVPSAITAVTSETLDRQRIVDLGSLSGSVPSFSMTEGTPLGKELNIRGITSVRIIDASAEPSVGVFVDEVYISRMGSAFTDFYDLERIEVIRGPQGVLLGKNVVGGAISVITNKPSFDPSGRVTAGLGNYNAFNADGYMTGPLTSELAGRFAFQVRNRDGYGRNALLNYDMDDLTAHQARAEFLYRPDDSTLRALLTVDYGSSKATPGARTMTDDPFTAGIGTVTAYRDARGLGPRESLSPQRDYSNRTTFGASLRIDYDFDWARLTAITGYRKSSGEMGFNQLGVGSPPGLADTFYFAEDEPETLAQELRLASNDPESRFNWILGAFIQHDNVDRFDANKATTNTTIAALSGEYLYTNAAELDTMAVFGQVGYDLTDQLTATIGARFTRDKKGGNRVARCLSDGGDGLCVAALILAAGQSFTVDYEQEWEAFTPQGIIEWRPNDDIMIYASAGKGFKGGGWDHIPGTLAGALISYDPEEVINYEIGAKTDLFDNRVRLNVAAFQMDYTNLQSQQLILECLCTVTSNAGAADIRGVEAELTWAVTDNLLINASGSLIDAEYVDFVSSAGVVFSGKRIQRSPENKFNLGFSYDFGQGALDRAFSLKANYTQTGESFWTPANTIKQEAFGLLDASLRFQPPNADWNVTVWGKNLTDELYAVAAQAFFGDLMNYYGAPRTYGVDLSYSF</sequence>
<dbReference type="CDD" id="cd01347">
    <property type="entry name" value="ligand_gated_channel"/>
    <property type="match status" value="1"/>
</dbReference>
<keyword evidence="3 11" id="KW-1134">Transmembrane beta strand</keyword>
<gene>
    <name evidence="16" type="ORF">B7Y86_04695</name>
</gene>
<keyword evidence="2 11" id="KW-0813">Transport</keyword>
<keyword evidence="4" id="KW-0410">Iron transport</keyword>
<dbReference type="Pfam" id="PF00593">
    <property type="entry name" value="TonB_dep_Rec_b-barrel"/>
    <property type="match status" value="1"/>
</dbReference>
<proteinExistence type="inferred from homology"/>
<evidence type="ECO:0000313" key="17">
    <source>
        <dbReference type="Proteomes" id="UP000216147"/>
    </source>
</evidence>
<evidence type="ECO:0000256" key="7">
    <source>
        <dbReference type="ARBA" id="ARBA00023065"/>
    </source>
</evidence>
<keyword evidence="8 12" id="KW-0798">TonB box</keyword>
<evidence type="ECO:0008006" key="18">
    <source>
        <dbReference type="Google" id="ProtNLM"/>
    </source>
</evidence>
<keyword evidence="7" id="KW-0406">Ion transport</keyword>
<evidence type="ECO:0000256" key="4">
    <source>
        <dbReference type="ARBA" id="ARBA00022496"/>
    </source>
</evidence>
<keyword evidence="13" id="KW-0732">Signal</keyword>
<evidence type="ECO:0000256" key="6">
    <source>
        <dbReference type="ARBA" id="ARBA00023004"/>
    </source>
</evidence>
<comment type="similarity">
    <text evidence="11 12">Belongs to the TonB-dependent receptor family.</text>
</comment>
<feature type="domain" description="TonB-dependent receptor-like beta-barrel" evidence="14">
    <location>
        <begin position="268"/>
        <end position="708"/>
    </location>
</feature>
<dbReference type="Proteomes" id="UP000216147">
    <property type="component" value="Unassembled WGS sequence"/>
</dbReference>
<keyword evidence="10 11" id="KW-0998">Cell outer membrane</keyword>
<dbReference type="InterPro" id="IPR036942">
    <property type="entry name" value="Beta-barrel_TonB_sf"/>
</dbReference>
<feature type="signal peptide" evidence="13">
    <location>
        <begin position="1"/>
        <end position="26"/>
    </location>
</feature>
<dbReference type="PROSITE" id="PS52016">
    <property type="entry name" value="TONB_DEPENDENT_REC_3"/>
    <property type="match status" value="1"/>
</dbReference>
<dbReference type="SUPFAM" id="SSF56935">
    <property type="entry name" value="Porins"/>
    <property type="match status" value="1"/>
</dbReference>
<keyword evidence="9 11" id="KW-0472">Membrane</keyword>
<feature type="chain" id="PRO_5012039430" description="TonB-dependent receptor" evidence="13">
    <location>
        <begin position="27"/>
        <end position="742"/>
    </location>
</feature>
<dbReference type="GO" id="GO:0009279">
    <property type="term" value="C:cell outer membrane"/>
    <property type="evidence" value="ECO:0007669"/>
    <property type="project" value="UniProtKB-SubCell"/>
</dbReference>
<evidence type="ECO:0000259" key="15">
    <source>
        <dbReference type="Pfam" id="PF07715"/>
    </source>
</evidence>
<dbReference type="AlphaFoldDB" id="A0A258HME3"/>
<dbReference type="GO" id="GO:0006826">
    <property type="term" value="P:iron ion transport"/>
    <property type="evidence" value="ECO:0007669"/>
    <property type="project" value="UniProtKB-KW"/>
</dbReference>